<organism evidence="3 4">
    <name type="scientific">Lentzea rhizosphaerae</name>
    <dbReference type="NCBI Taxonomy" id="2041025"/>
    <lineage>
        <taxon>Bacteria</taxon>
        <taxon>Bacillati</taxon>
        <taxon>Actinomycetota</taxon>
        <taxon>Actinomycetes</taxon>
        <taxon>Pseudonocardiales</taxon>
        <taxon>Pseudonocardiaceae</taxon>
        <taxon>Lentzea</taxon>
    </lineage>
</organism>
<gene>
    <name evidence="3" type="ORF">ACFOWZ_15850</name>
</gene>
<accession>A0ABV8BUK9</accession>
<evidence type="ECO:0000313" key="3">
    <source>
        <dbReference type="EMBL" id="MFC3892951.1"/>
    </source>
</evidence>
<dbReference type="InterPro" id="IPR008629">
    <property type="entry name" value="GUN4-like"/>
</dbReference>
<sequence>MSFGPPGFFLSYTQADAAYVKRLAEHLEAADLPVWLDAKLGWGTRVPGEIRDRLAAAPAIIVIMSPASEQSEWVEREILEGQRYGRPFLPILLRGYRHFLLAATNFFDARDGGLPGEQEIRRLRDLVDGHAAPPPNPRPGPVVPVAVVPSETSLRKLRNALEEGQFVHADILTTSLLLDAVQRLDKGWLRRTDSARLPTGLLADIDTVWSKFSQGQQGFGVQLARHPGPPPGAPPGRHRDFLGLALSVGWKGLRGEVSPVYEELVATDFFPPGFFPTMRNPQLERFESWHDKWTDTVMAVHTRLRNSGVRG</sequence>
<evidence type="ECO:0000259" key="2">
    <source>
        <dbReference type="Pfam" id="PF13676"/>
    </source>
</evidence>
<dbReference type="SUPFAM" id="SSF52200">
    <property type="entry name" value="Toll/Interleukin receptor TIR domain"/>
    <property type="match status" value="1"/>
</dbReference>
<dbReference type="Proteomes" id="UP001595690">
    <property type="component" value="Unassembled WGS sequence"/>
</dbReference>
<dbReference type="RefSeq" id="WP_382373070.1">
    <property type="nucleotide sequence ID" value="NZ_JBHRZI010000013.1"/>
</dbReference>
<comment type="caution">
    <text evidence="3">The sequence shown here is derived from an EMBL/GenBank/DDBJ whole genome shotgun (WGS) entry which is preliminary data.</text>
</comment>
<keyword evidence="4" id="KW-1185">Reference proteome</keyword>
<dbReference type="SUPFAM" id="SSF140869">
    <property type="entry name" value="GUN4-like"/>
    <property type="match status" value="1"/>
</dbReference>
<feature type="domain" description="TIR" evidence="2">
    <location>
        <begin position="8"/>
        <end position="123"/>
    </location>
</feature>
<evidence type="ECO:0000313" key="4">
    <source>
        <dbReference type="Proteomes" id="UP001595690"/>
    </source>
</evidence>
<dbReference type="Pfam" id="PF13676">
    <property type="entry name" value="TIR_2"/>
    <property type="match status" value="1"/>
</dbReference>
<reference evidence="4" key="1">
    <citation type="journal article" date="2019" name="Int. J. Syst. Evol. Microbiol.">
        <title>The Global Catalogue of Microorganisms (GCM) 10K type strain sequencing project: providing services to taxonomists for standard genome sequencing and annotation.</title>
        <authorList>
            <consortium name="The Broad Institute Genomics Platform"/>
            <consortium name="The Broad Institute Genome Sequencing Center for Infectious Disease"/>
            <person name="Wu L."/>
            <person name="Ma J."/>
        </authorList>
    </citation>
    <scope>NUCLEOTIDE SEQUENCE [LARGE SCALE GENOMIC DNA]</scope>
    <source>
        <strain evidence="4">CGMCC 4.7405</strain>
    </source>
</reference>
<name>A0ABV8BUK9_9PSEU</name>
<proteinExistence type="predicted"/>
<dbReference type="InterPro" id="IPR000157">
    <property type="entry name" value="TIR_dom"/>
</dbReference>
<feature type="domain" description="GUN4-like" evidence="1">
    <location>
        <begin position="152"/>
        <end position="224"/>
    </location>
</feature>
<dbReference type="Gene3D" id="1.25.40.620">
    <property type="match status" value="1"/>
</dbReference>
<dbReference type="InterPro" id="IPR035897">
    <property type="entry name" value="Toll_tir_struct_dom_sf"/>
</dbReference>
<protein>
    <submittedName>
        <fullName evidence="3">TIR domain-containing protein</fullName>
    </submittedName>
</protein>
<dbReference type="EMBL" id="JBHRZI010000013">
    <property type="protein sequence ID" value="MFC3892951.1"/>
    <property type="molecule type" value="Genomic_DNA"/>
</dbReference>
<dbReference type="InterPro" id="IPR037215">
    <property type="entry name" value="GUN4-like_sf"/>
</dbReference>
<evidence type="ECO:0000259" key="1">
    <source>
        <dbReference type="Pfam" id="PF05419"/>
    </source>
</evidence>
<dbReference type="Gene3D" id="3.40.50.10140">
    <property type="entry name" value="Toll/interleukin-1 receptor homology (TIR) domain"/>
    <property type="match status" value="1"/>
</dbReference>
<dbReference type="Pfam" id="PF05419">
    <property type="entry name" value="GUN4"/>
    <property type="match status" value="1"/>
</dbReference>